<sequence length="613" mass="67115">MTTQPLTDDSRIGTHRRKLRRLHERYRKYYPFVGFLAGLVAVAVGVRTAVSGIGTAMQPYRYFFQLVLAATVLSLFRNEFGVQTYGLFAPAIIAFILLTLGPLWGLVMFLDIFVLALATYAVLSPFQLGTAPRVATLLSVASLGTLLVLLFADHDLLPNLFTTADVFFPSIISAWYADRFATEVEERGWSVPAVQFLWTLVAIVAAYLVISNRTIVAWFMSTPEAWVGLIVAVVLVGSQPTLRLNEYRRFTDHLGTNSLDAAVTTLQVGLYNLQSRLFGSPADGPETLEKADVLPKNVRKRYIETYNPPHLRPGADEKAITNKRLNGIGIGAPETYLVADGPGDLDDAVEFIRDHDDFVIKPSNGYGGEGIVVVSGRVERVDDGGGRGEPSYETSKGELTRTELGNHVRRIVQGHYSGLDPDGTAILEERLVPADSLLALCGQGVPDVRVIVFQGYPVMTMTRLPTAESQGAANLHQGGVGVGLRIADGTPIRAYQQSRDRWLENHPDTGADLTGFTLPNWTGILETATRAAAASGLGYTGVDIVLDEANRPRVLEVNVRPGLGIQNTTDAGILKRLETVEALPREYEFRSTTEKVRLAMEWDERGWAVTADE</sequence>
<dbReference type="GO" id="GO:0046872">
    <property type="term" value="F:metal ion binding"/>
    <property type="evidence" value="ECO:0007669"/>
    <property type="project" value="InterPro"/>
</dbReference>
<dbReference type="Pfam" id="PF14402">
    <property type="entry name" value="7TM_transglut"/>
    <property type="match status" value="1"/>
</dbReference>
<feature type="transmembrane region" description="Helical" evidence="2">
    <location>
        <begin position="29"/>
        <end position="50"/>
    </location>
</feature>
<protein>
    <recommendedName>
        <fullName evidence="3">ATP-grasp domain-containing protein</fullName>
    </recommendedName>
</protein>
<feature type="transmembrane region" description="Helical" evidence="2">
    <location>
        <begin position="92"/>
        <end position="122"/>
    </location>
</feature>
<keyword evidence="5" id="KW-1185">Reference proteome</keyword>
<dbReference type="PANTHER" id="PTHR21621:SF0">
    <property type="entry name" value="BETA-CITRYLGLUTAMATE SYNTHASE B-RELATED"/>
    <property type="match status" value="1"/>
</dbReference>
<feature type="transmembrane region" description="Helical" evidence="2">
    <location>
        <begin position="62"/>
        <end position="80"/>
    </location>
</feature>
<dbReference type="PROSITE" id="PS50975">
    <property type="entry name" value="ATP_GRASP"/>
    <property type="match status" value="1"/>
</dbReference>
<evidence type="ECO:0000313" key="4">
    <source>
        <dbReference type="EMBL" id="EMA55414.1"/>
    </source>
</evidence>
<dbReference type="AlphaFoldDB" id="M0NE99"/>
<dbReference type="PATRIC" id="fig|1227456.3.peg.328"/>
<evidence type="ECO:0000256" key="1">
    <source>
        <dbReference type="PROSITE-ProRule" id="PRU00409"/>
    </source>
</evidence>
<dbReference type="PANTHER" id="PTHR21621">
    <property type="entry name" value="RIBOSOMAL PROTEIN S6 MODIFICATION PROTEIN"/>
    <property type="match status" value="1"/>
</dbReference>
<dbReference type="Pfam" id="PF14397">
    <property type="entry name" value="ATPgrasp_ST"/>
    <property type="match status" value="1"/>
</dbReference>
<dbReference type="SUPFAM" id="SSF56059">
    <property type="entry name" value="Glutathione synthetase ATP-binding domain-like"/>
    <property type="match status" value="1"/>
</dbReference>
<dbReference type="GO" id="GO:0005524">
    <property type="term" value="F:ATP binding"/>
    <property type="evidence" value="ECO:0007669"/>
    <property type="project" value="UniProtKB-UniRule"/>
</dbReference>
<keyword evidence="1" id="KW-0067">ATP-binding</keyword>
<dbReference type="EMBL" id="AOME01000013">
    <property type="protein sequence ID" value="EMA55414.1"/>
    <property type="molecule type" value="Genomic_DNA"/>
</dbReference>
<feature type="transmembrane region" description="Helical" evidence="2">
    <location>
        <begin position="189"/>
        <end position="210"/>
    </location>
</feature>
<name>M0NE99_9EURY</name>
<dbReference type="InterPro" id="IPR039523">
    <property type="entry name" value="RimK-rel_E_lig_ATP-grasp"/>
</dbReference>
<feature type="transmembrane region" description="Helical" evidence="2">
    <location>
        <begin position="158"/>
        <end position="177"/>
    </location>
</feature>
<keyword evidence="2" id="KW-0812">Transmembrane</keyword>
<dbReference type="Proteomes" id="UP000011625">
    <property type="component" value="Unassembled WGS sequence"/>
</dbReference>
<reference evidence="4 5" key="1">
    <citation type="journal article" date="2014" name="PLoS Genet.">
        <title>Phylogenetically driven sequencing of extremely halophilic archaea reveals strategies for static and dynamic osmo-response.</title>
        <authorList>
            <person name="Becker E.A."/>
            <person name="Seitzer P.M."/>
            <person name="Tritt A."/>
            <person name="Larsen D."/>
            <person name="Krusor M."/>
            <person name="Yao A.I."/>
            <person name="Wu D."/>
            <person name="Madern D."/>
            <person name="Eisen J.A."/>
            <person name="Darling A.E."/>
            <person name="Facciotti M.T."/>
        </authorList>
    </citation>
    <scope>NUCLEOTIDE SEQUENCE [LARGE SCALE GENOMIC DNA]</scope>
    <source>
        <strain evidence="4 5">DSM 8989</strain>
    </source>
</reference>
<keyword evidence="2" id="KW-1133">Transmembrane helix</keyword>
<dbReference type="RefSeq" id="WP_005039158.1">
    <property type="nucleotide sequence ID" value="NZ_AOME01000013.1"/>
</dbReference>
<keyword evidence="1" id="KW-0547">Nucleotide-binding</keyword>
<dbReference type="GO" id="GO:0018169">
    <property type="term" value="F:ribosomal S6-glutamic acid ligase activity"/>
    <property type="evidence" value="ECO:0007669"/>
    <property type="project" value="TreeGrafter"/>
</dbReference>
<dbReference type="GO" id="GO:0005737">
    <property type="term" value="C:cytoplasm"/>
    <property type="evidence" value="ECO:0007669"/>
    <property type="project" value="TreeGrafter"/>
</dbReference>
<gene>
    <name evidence="4" type="ORF">C450_01569</name>
</gene>
<dbReference type="GO" id="GO:0009432">
    <property type="term" value="P:SOS response"/>
    <property type="evidence" value="ECO:0007669"/>
    <property type="project" value="TreeGrafter"/>
</dbReference>
<evidence type="ECO:0000313" key="5">
    <source>
        <dbReference type="Proteomes" id="UP000011625"/>
    </source>
</evidence>
<feature type="domain" description="ATP-grasp" evidence="3">
    <location>
        <begin position="322"/>
        <end position="588"/>
    </location>
</feature>
<keyword evidence="2" id="KW-0472">Membrane</keyword>
<accession>M0NE99</accession>
<evidence type="ECO:0000256" key="2">
    <source>
        <dbReference type="SAM" id="Phobius"/>
    </source>
</evidence>
<comment type="caution">
    <text evidence="4">The sequence shown here is derived from an EMBL/GenBank/DDBJ whole genome shotgun (WGS) entry which is preliminary data.</text>
</comment>
<evidence type="ECO:0000259" key="3">
    <source>
        <dbReference type="PROSITE" id="PS50975"/>
    </source>
</evidence>
<proteinExistence type="predicted"/>
<organism evidence="4 5">
    <name type="scientific">Halococcus salifodinae DSM 8989</name>
    <dbReference type="NCBI Taxonomy" id="1227456"/>
    <lineage>
        <taxon>Archaea</taxon>
        <taxon>Methanobacteriati</taxon>
        <taxon>Methanobacteriota</taxon>
        <taxon>Stenosarchaea group</taxon>
        <taxon>Halobacteria</taxon>
        <taxon>Halobacteriales</taxon>
        <taxon>Halococcaceae</taxon>
        <taxon>Halococcus</taxon>
    </lineage>
</organism>
<dbReference type="InterPro" id="IPR025840">
    <property type="entry name" value="7TM_transglut"/>
</dbReference>
<feature type="transmembrane region" description="Helical" evidence="2">
    <location>
        <begin position="134"/>
        <end position="152"/>
    </location>
</feature>
<dbReference type="Gene3D" id="3.30.470.20">
    <property type="entry name" value="ATP-grasp fold, B domain"/>
    <property type="match status" value="1"/>
</dbReference>
<dbReference type="InterPro" id="IPR011761">
    <property type="entry name" value="ATP-grasp"/>
</dbReference>
<feature type="transmembrane region" description="Helical" evidence="2">
    <location>
        <begin position="216"/>
        <end position="238"/>
    </location>
</feature>
<dbReference type="OrthoDB" id="242577at2157"/>